<gene>
    <name evidence="2" type="ORF">ACFOY7_09335</name>
</gene>
<evidence type="ECO:0000313" key="3">
    <source>
        <dbReference type="Proteomes" id="UP001595882"/>
    </source>
</evidence>
<sequence>MGLKFRKSFKVAPGVRMNIGKRGVSTSIGGKGGRVNFSSRGVSVGTSIPGTGISYNKRIVGSRNKRPQRTNYERIKQQQEREIAKANQLQQDKYEVDKFESHIEMLTSVHEEVSDTINWEEVAELPRPFSENEDGPNVMEIKDTLSNYKPSWRDKLFNRKEAKIKHWESQIPNAEQNDIALIKKWEDTRDIADRMILKNFTAMEDAIEQIYPFEDIIDLGSTITYEFDPNGDRVSVRLNVENKNAIPEQNLSLTKTGKLSRRAMPKGKYFQLYQDYVCSCVLRIAREFFAITPVDQVKINVYDEATADDNTDFGCILSANIYRNQIKNMEFNNIDCSDTIELFEHNMKFLKTKGFKFIEEV</sequence>
<comment type="caution">
    <text evidence="2">The sequence shown here is derived from an EMBL/GenBank/DDBJ whole genome shotgun (WGS) entry which is preliminary data.</text>
</comment>
<dbReference type="Proteomes" id="UP001595882">
    <property type="component" value="Unassembled WGS sequence"/>
</dbReference>
<dbReference type="RefSeq" id="WP_390251659.1">
    <property type="nucleotide sequence ID" value="NZ_JBHSDT010000004.1"/>
</dbReference>
<protein>
    <submittedName>
        <fullName evidence="2">DUF4236 domain-containing protein</fullName>
    </submittedName>
</protein>
<organism evidence="2 3">
    <name type="scientific">Gracilibacillus xinjiangensis</name>
    <dbReference type="NCBI Taxonomy" id="1193282"/>
    <lineage>
        <taxon>Bacteria</taxon>
        <taxon>Bacillati</taxon>
        <taxon>Bacillota</taxon>
        <taxon>Bacilli</taxon>
        <taxon>Bacillales</taxon>
        <taxon>Bacillaceae</taxon>
        <taxon>Gracilibacillus</taxon>
    </lineage>
</organism>
<feature type="domain" description="DUF4236" evidence="1">
    <location>
        <begin position="3"/>
        <end position="55"/>
    </location>
</feature>
<evidence type="ECO:0000313" key="2">
    <source>
        <dbReference type="EMBL" id="MFC4403280.1"/>
    </source>
</evidence>
<evidence type="ECO:0000259" key="1">
    <source>
        <dbReference type="Pfam" id="PF14020"/>
    </source>
</evidence>
<dbReference type="InterPro" id="IPR025330">
    <property type="entry name" value="DUF4236"/>
</dbReference>
<proteinExistence type="predicted"/>
<accession>A0ABV8WTT1</accession>
<name>A0ABV8WTT1_9BACI</name>
<reference evidence="3" key="1">
    <citation type="journal article" date="2019" name="Int. J. Syst. Evol. Microbiol.">
        <title>The Global Catalogue of Microorganisms (GCM) 10K type strain sequencing project: providing services to taxonomists for standard genome sequencing and annotation.</title>
        <authorList>
            <consortium name="The Broad Institute Genomics Platform"/>
            <consortium name="The Broad Institute Genome Sequencing Center for Infectious Disease"/>
            <person name="Wu L."/>
            <person name="Ma J."/>
        </authorList>
    </citation>
    <scope>NUCLEOTIDE SEQUENCE [LARGE SCALE GENOMIC DNA]</scope>
    <source>
        <strain evidence="3">CCUG 37865</strain>
    </source>
</reference>
<dbReference type="Pfam" id="PF14020">
    <property type="entry name" value="DUF4236"/>
    <property type="match status" value="1"/>
</dbReference>
<keyword evidence="3" id="KW-1185">Reference proteome</keyword>
<dbReference type="EMBL" id="JBHSDT010000004">
    <property type="protein sequence ID" value="MFC4403280.1"/>
    <property type="molecule type" value="Genomic_DNA"/>
</dbReference>